<dbReference type="SUPFAM" id="SSF54631">
    <property type="entry name" value="CBS-domain pair"/>
    <property type="match status" value="1"/>
</dbReference>
<dbReference type="EMBL" id="AP024355">
    <property type="protein sequence ID" value="BCR04099.1"/>
    <property type="molecule type" value="Genomic_DNA"/>
</dbReference>
<dbReference type="Proteomes" id="UP001319827">
    <property type="component" value="Chromosome"/>
</dbReference>
<dbReference type="InterPro" id="IPR051257">
    <property type="entry name" value="Diverse_CBS-Domain"/>
</dbReference>
<accession>A0ABM8HQL4</accession>
<dbReference type="PANTHER" id="PTHR43080">
    <property type="entry name" value="CBS DOMAIN-CONTAINING PROTEIN CBSX3, MITOCHONDRIAL"/>
    <property type="match status" value="1"/>
</dbReference>
<keyword evidence="1 2" id="KW-0129">CBS domain</keyword>
<evidence type="ECO:0000256" key="1">
    <source>
        <dbReference type="ARBA" id="ARBA00023122"/>
    </source>
</evidence>
<feature type="domain" description="CBS" evidence="3">
    <location>
        <begin position="8"/>
        <end position="65"/>
    </location>
</feature>
<dbReference type="Gene3D" id="3.10.580.10">
    <property type="entry name" value="CBS-domain"/>
    <property type="match status" value="1"/>
</dbReference>
<dbReference type="CDD" id="cd04586">
    <property type="entry name" value="CBS_pair_BON_assoc"/>
    <property type="match status" value="1"/>
</dbReference>
<evidence type="ECO:0000259" key="3">
    <source>
        <dbReference type="PROSITE" id="PS51371"/>
    </source>
</evidence>
<reference evidence="4 5" key="1">
    <citation type="journal article" date="2016" name="C (Basel)">
        <title>Selective Growth of and Electricity Production by Marine Exoelectrogenic Bacteria in Self-Aggregated Hydrogel of Microbially Reduced Graphene Oxide.</title>
        <authorList>
            <person name="Yoshida N."/>
            <person name="Goto Y."/>
            <person name="Miyata Y."/>
        </authorList>
    </citation>
    <scope>NUCLEOTIDE SEQUENCE [LARGE SCALE GENOMIC DNA]</scope>
    <source>
        <strain evidence="4 5">NIT-T3</strain>
    </source>
</reference>
<evidence type="ECO:0000313" key="4">
    <source>
        <dbReference type="EMBL" id="BCR04099.1"/>
    </source>
</evidence>
<dbReference type="RefSeq" id="WP_221251521.1">
    <property type="nucleotide sequence ID" value="NZ_AP024355.1"/>
</dbReference>
<evidence type="ECO:0000313" key="5">
    <source>
        <dbReference type="Proteomes" id="UP001319827"/>
    </source>
</evidence>
<organism evidence="4 5">
    <name type="scientific">Desulfuromonas versatilis</name>
    <dbReference type="NCBI Taxonomy" id="2802975"/>
    <lineage>
        <taxon>Bacteria</taxon>
        <taxon>Pseudomonadati</taxon>
        <taxon>Thermodesulfobacteriota</taxon>
        <taxon>Desulfuromonadia</taxon>
        <taxon>Desulfuromonadales</taxon>
        <taxon>Desulfuromonadaceae</taxon>
        <taxon>Desulfuromonas</taxon>
    </lineage>
</organism>
<name>A0ABM8HQL4_9BACT</name>
<sequence length="149" mass="16625">MLKAKDIMTTEVYSVTLDTGLEELGRLFEEKNVNAMPVVDDQGRLQGIVTQTDLVEQDKPLHIPTVISIFDWVFYLESEKNFKDEVARITARTVGEICTREVVTCTPETPVSEVAALMVDHAAHLVPVVEEEKLVGVVARLDIIRSMGK</sequence>
<dbReference type="Pfam" id="PF00571">
    <property type="entry name" value="CBS"/>
    <property type="match status" value="2"/>
</dbReference>
<dbReference type="InterPro" id="IPR046342">
    <property type="entry name" value="CBS_dom_sf"/>
</dbReference>
<dbReference type="InterPro" id="IPR000644">
    <property type="entry name" value="CBS_dom"/>
</dbReference>
<dbReference type="SMART" id="SM00116">
    <property type="entry name" value="CBS"/>
    <property type="match status" value="2"/>
</dbReference>
<proteinExistence type="predicted"/>
<keyword evidence="5" id="KW-1185">Reference proteome</keyword>
<reference evidence="4 5" key="2">
    <citation type="journal article" date="2021" name="Int. J. Syst. Evol. Microbiol.">
        <title>Isolation and Polyphasic Characterization of Desulfuromonas versatilis sp. Nov., an Electrogenic Bacteria Capable of Versatile Metabolism Isolated from a Graphene Oxide-Reducing Enrichment Culture.</title>
        <authorList>
            <person name="Xie L."/>
            <person name="Yoshida N."/>
            <person name="Ishii S."/>
            <person name="Meng L."/>
        </authorList>
    </citation>
    <scope>NUCLEOTIDE SEQUENCE [LARGE SCALE GENOMIC DNA]</scope>
    <source>
        <strain evidence="4 5">NIT-T3</strain>
    </source>
</reference>
<feature type="domain" description="CBS" evidence="3">
    <location>
        <begin position="98"/>
        <end position="149"/>
    </location>
</feature>
<dbReference type="PROSITE" id="PS51371">
    <property type="entry name" value="CBS"/>
    <property type="match status" value="2"/>
</dbReference>
<protein>
    <submittedName>
        <fullName evidence="4">Membrane protein</fullName>
    </submittedName>
</protein>
<dbReference type="PANTHER" id="PTHR43080:SF29">
    <property type="entry name" value="OS02G0818000 PROTEIN"/>
    <property type="match status" value="1"/>
</dbReference>
<evidence type="ECO:0000256" key="2">
    <source>
        <dbReference type="PROSITE-ProRule" id="PRU00703"/>
    </source>
</evidence>
<gene>
    <name evidence="4" type="ORF">DESUT3_11680</name>
</gene>